<dbReference type="RefSeq" id="XP_056506901.1">
    <property type="nucleotide sequence ID" value="XM_056660403.1"/>
</dbReference>
<dbReference type="OrthoDB" id="3830579at2759"/>
<accession>A0A9W9JTN0</accession>
<keyword evidence="2" id="KW-1185">Reference proteome</keyword>
<dbReference type="Proteomes" id="UP001141434">
    <property type="component" value="Unassembled WGS sequence"/>
</dbReference>
<proteinExistence type="predicted"/>
<evidence type="ECO:0000313" key="1">
    <source>
        <dbReference type="EMBL" id="KAJ5081614.1"/>
    </source>
</evidence>
<evidence type="ECO:0008006" key="3">
    <source>
        <dbReference type="Google" id="ProtNLM"/>
    </source>
</evidence>
<comment type="caution">
    <text evidence="1">The sequence shown here is derived from an EMBL/GenBank/DDBJ whole genome shotgun (WGS) entry which is preliminary data.</text>
</comment>
<protein>
    <recommendedName>
        <fullName evidence="3">ABM domain-containing protein</fullName>
    </recommendedName>
</protein>
<sequence length="227" mass="25085">MSQTVSEFVFFRVKPSVKPEDPSSEEGDALMSVFRNIKHYSGYQSSAWGRSAEDPNTIVWVVDWTDARGSVNAHQLDRFLAPDNAQPPAALHTTLNPPISSTDTLAKNPVTELCMLGFPSSMPAAETKQLFADLINFRTTLVEQLPQATGPRSWAMGHVDRPSLLQHAKSPSGQAVMHLLAVGWESVEAHKKAKETQEFVQSIAPIREKMLPPVPGLEMKHVSFQKL</sequence>
<organism evidence="1 2">
    <name type="scientific">Penicillium alfredii</name>
    <dbReference type="NCBI Taxonomy" id="1506179"/>
    <lineage>
        <taxon>Eukaryota</taxon>
        <taxon>Fungi</taxon>
        <taxon>Dikarya</taxon>
        <taxon>Ascomycota</taxon>
        <taxon>Pezizomycotina</taxon>
        <taxon>Eurotiomycetes</taxon>
        <taxon>Eurotiomycetidae</taxon>
        <taxon>Eurotiales</taxon>
        <taxon>Aspergillaceae</taxon>
        <taxon>Penicillium</taxon>
    </lineage>
</organism>
<dbReference type="EMBL" id="JAPMSZ010000012">
    <property type="protein sequence ID" value="KAJ5081614.1"/>
    <property type="molecule type" value="Genomic_DNA"/>
</dbReference>
<reference evidence="1" key="2">
    <citation type="journal article" date="2023" name="IMA Fungus">
        <title>Comparative genomic study of the Penicillium genus elucidates a diverse pangenome and 15 lateral gene transfer events.</title>
        <authorList>
            <person name="Petersen C."/>
            <person name="Sorensen T."/>
            <person name="Nielsen M.R."/>
            <person name="Sondergaard T.E."/>
            <person name="Sorensen J.L."/>
            <person name="Fitzpatrick D.A."/>
            <person name="Frisvad J.C."/>
            <person name="Nielsen K.L."/>
        </authorList>
    </citation>
    <scope>NUCLEOTIDE SEQUENCE</scope>
    <source>
        <strain evidence="1">IBT 34128</strain>
    </source>
</reference>
<dbReference type="AlphaFoldDB" id="A0A9W9JTN0"/>
<dbReference type="GeneID" id="81399572"/>
<dbReference type="Gene3D" id="3.30.70.100">
    <property type="match status" value="1"/>
</dbReference>
<gene>
    <name evidence="1" type="ORF">NUU61_009878</name>
</gene>
<reference evidence="1" key="1">
    <citation type="submission" date="2022-11" db="EMBL/GenBank/DDBJ databases">
        <authorList>
            <person name="Petersen C."/>
        </authorList>
    </citation>
    <scope>NUCLEOTIDE SEQUENCE</scope>
    <source>
        <strain evidence="1">IBT 34128</strain>
    </source>
</reference>
<evidence type="ECO:0000313" key="2">
    <source>
        <dbReference type="Proteomes" id="UP001141434"/>
    </source>
</evidence>
<name>A0A9W9JTN0_9EURO</name>